<protein>
    <submittedName>
        <fullName evidence="3">Enoyl-CoA hydratase</fullName>
    </submittedName>
</protein>
<evidence type="ECO:0000256" key="2">
    <source>
        <dbReference type="ARBA" id="ARBA00023239"/>
    </source>
</evidence>
<dbReference type="Proteomes" id="UP000214603">
    <property type="component" value="Unassembled WGS sequence"/>
</dbReference>
<dbReference type="GO" id="GO:0016829">
    <property type="term" value="F:lyase activity"/>
    <property type="evidence" value="ECO:0007669"/>
    <property type="project" value="UniProtKB-KW"/>
</dbReference>
<dbReference type="Gene3D" id="3.90.226.10">
    <property type="entry name" value="2-enoyl-CoA Hydratase, Chain A, domain 1"/>
    <property type="match status" value="1"/>
</dbReference>
<dbReference type="GO" id="GO:0006635">
    <property type="term" value="P:fatty acid beta-oxidation"/>
    <property type="evidence" value="ECO:0007669"/>
    <property type="project" value="TreeGrafter"/>
</dbReference>
<proteinExistence type="inferred from homology"/>
<dbReference type="SUPFAM" id="SSF52096">
    <property type="entry name" value="ClpP/crotonase"/>
    <property type="match status" value="1"/>
</dbReference>
<dbReference type="EMBL" id="NJIH01000014">
    <property type="protein sequence ID" value="OWT54782.1"/>
    <property type="molecule type" value="Genomic_DNA"/>
</dbReference>
<evidence type="ECO:0000313" key="3">
    <source>
        <dbReference type="EMBL" id="OWT54782.1"/>
    </source>
</evidence>
<keyword evidence="2" id="KW-0456">Lyase</keyword>
<name>A0A225M259_9BURK</name>
<gene>
    <name evidence="3" type="ORF">CEY11_21745</name>
</gene>
<dbReference type="PANTHER" id="PTHR11941:SF54">
    <property type="entry name" value="ENOYL-COA HYDRATASE, MITOCHONDRIAL"/>
    <property type="match status" value="1"/>
</dbReference>
<evidence type="ECO:0000256" key="1">
    <source>
        <dbReference type="ARBA" id="ARBA00005254"/>
    </source>
</evidence>
<accession>A0A225M259</accession>
<dbReference type="AlphaFoldDB" id="A0A225M259"/>
<dbReference type="PANTHER" id="PTHR11941">
    <property type="entry name" value="ENOYL-COA HYDRATASE-RELATED"/>
    <property type="match status" value="1"/>
</dbReference>
<dbReference type="OrthoDB" id="5291143at2"/>
<dbReference type="CDD" id="cd06558">
    <property type="entry name" value="crotonase-like"/>
    <property type="match status" value="1"/>
</dbReference>
<dbReference type="InterPro" id="IPR014748">
    <property type="entry name" value="Enoyl-CoA_hydra_C"/>
</dbReference>
<dbReference type="InterPro" id="IPR029045">
    <property type="entry name" value="ClpP/crotonase-like_dom_sf"/>
</dbReference>
<dbReference type="Pfam" id="PF00378">
    <property type="entry name" value="ECH_1"/>
    <property type="match status" value="1"/>
</dbReference>
<comment type="similarity">
    <text evidence="1">Belongs to the enoyl-CoA hydratase/isomerase family.</text>
</comment>
<evidence type="ECO:0000313" key="4">
    <source>
        <dbReference type="Proteomes" id="UP000214603"/>
    </source>
</evidence>
<keyword evidence="4" id="KW-1185">Reference proteome</keyword>
<organism evidence="3 4">
    <name type="scientific">Candidimonas nitroreducens</name>
    <dbReference type="NCBI Taxonomy" id="683354"/>
    <lineage>
        <taxon>Bacteria</taxon>
        <taxon>Pseudomonadati</taxon>
        <taxon>Pseudomonadota</taxon>
        <taxon>Betaproteobacteria</taxon>
        <taxon>Burkholderiales</taxon>
        <taxon>Alcaligenaceae</taxon>
        <taxon>Candidimonas</taxon>
    </lineage>
</organism>
<dbReference type="InterPro" id="IPR001753">
    <property type="entry name" value="Enoyl-CoA_hydra/iso"/>
</dbReference>
<sequence length="264" mass="28124">MSTSDLIRLEIEQDLAIVTLNRPEKRNALNDAMREELLAVLREAAADKAVKALILTGAGQAFCAGGDIAAMQERAQAPAGEVAFNGWSRQQRTHQAVAFLHELPKPVVAAVNGPATGLGADIAMACDFVVAGAHASFAWNYVLRGLIPDGGGMYFLPRRVGLVKAKELIFSGQTIDAPEALRIGAADRLAEADALLAEARSLTRQFTQGSGAAIALGKATLNQSFELDAHTIFAQGSQAQAICYTTTEHQQSVAAFLNRKNRNR</sequence>
<comment type="caution">
    <text evidence="3">The sequence shown here is derived from an EMBL/GenBank/DDBJ whole genome shotgun (WGS) entry which is preliminary data.</text>
</comment>
<dbReference type="Gene3D" id="1.10.12.10">
    <property type="entry name" value="Lyase 2-enoyl-coa Hydratase, Chain A, domain 2"/>
    <property type="match status" value="1"/>
</dbReference>
<reference evidence="4" key="1">
    <citation type="submission" date="2017-06" db="EMBL/GenBank/DDBJ databases">
        <title>Herbaspirillum phytohormonus sp. nov., isolated from the root nodule of Robinia pseudoacacia in lead-zinc mine.</title>
        <authorList>
            <person name="Fan M."/>
            <person name="Lin Y."/>
        </authorList>
    </citation>
    <scope>NUCLEOTIDE SEQUENCE [LARGE SCALE GENOMIC DNA]</scope>
    <source>
        <strain evidence="4">SC-089</strain>
    </source>
</reference>
<dbReference type="RefSeq" id="WP_088605530.1">
    <property type="nucleotide sequence ID" value="NZ_NJIH01000014.1"/>
</dbReference>